<sequence>MSEEEEDDSDKVRRSATNSAASAPPFSDQVLENVLETVLQFISSPRDRNACSLVCRWWNRTESLTRQHLSVGNLYSVDPTRAVTRFPYIQSLSLKGRPRFADFGLFPPGWGAGFTAWAKALVAGLCAGLVKKLVLKRVTVSNSDLELIGQGLPNFSELTLICCDGFGTPGLGALVENCKQLCVLDLIDSDIEDDNADDQALVDWISKFPKTHNCLESLSFECVPYPVNLGSLESLVARSTNLRRLRVNPHISIGQLCRLMLRAPQLTHLGTGVFCSPLNEDEEVEVKEVKAVFGSMKGLICISGFRDLKPELLPAIYPVCGQLTSLNMSYTEISAEQLKPLIRHCHNLQIFWALDTIGDEGLKVVAATCKDLRELRVFPLDPTEESEGSVSDLGLIYISEGCRKLQSILYFCQRMTNAAVISMSVNCPDLTIFRLCIMGRHKPDHSTGGPMDEGFGAIVMNCKKLRRLAVSGLLTDQAFGLFGKYGKTIRTLSIAFGGNSDLGLKHVLEGCCNLQKLEIRDSPFGDAGLLAGIGHFYNMRFVWLNSCRLTVRGCREVARSLPHMVVEVIGDPFIESPKLEDDEPVDKLYMYRSLAGPRDDAPQFVKIL</sequence>
<dbReference type="Proteomes" id="UP000623129">
    <property type="component" value="Unassembled WGS sequence"/>
</dbReference>
<dbReference type="SUPFAM" id="SSF52047">
    <property type="entry name" value="RNI-like"/>
    <property type="match status" value="1"/>
</dbReference>
<feature type="domain" description="COI1 F-box" evidence="2">
    <location>
        <begin position="28"/>
        <end position="68"/>
    </location>
</feature>
<reference evidence="4" key="1">
    <citation type="submission" date="2020-01" db="EMBL/GenBank/DDBJ databases">
        <title>Genome sequence of Kobresia littledalei, the first chromosome-level genome in the family Cyperaceae.</title>
        <authorList>
            <person name="Qu G."/>
        </authorList>
    </citation>
    <scope>NUCLEOTIDE SEQUENCE</scope>
    <source>
        <strain evidence="4">C.B.Clarke</strain>
        <tissue evidence="4">Leaf</tissue>
    </source>
</reference>
<dbReference type="GO" id="GO:0031146">
    <property type="term" value="P:SCF-dependent proteasomal ubiquitin-dependent protein catabolic process"/>
    <property type="evidence" value="ECO:0007669"/>
    <property type="project" value="TreeGrafter"/>
</dbReference>
<dbReference type="Gene3D" id="1.20.1280.50">
    <property type="match status" value="1"/>
</dbReference>
<dbReference type="GO" id="GO:0019005">
    <property type="term" value="C:SCF ubiquitin ligase complex"/>
    <property type="evidence" value="ECO:0007669"/>
    <property type="project" value="TreeGrafter"/>
</dbReference>
<dbReference type="InterPro" id="IPR032675">
    <property type="entry name" value="LRR_dom_sf"/>
</dbReference>
<dbReference type="AlphaFoldDB" id="A0A833QP51"/>
<evidence type="ECO:0000259" key="2">
    <source>
        <dbReference type="Pfam" id="PF18511"/>
    </source>
</evidence>
<dbReference type="Gene3D" id="3.80.10.10">
    <property type="entry name" value="Ribonuclease Inhibitor"/>
    <property type="match status" value="1"/>
</dbReference>
<dbReference type="Pfam" id="PF18511">
    <property type="entry name" value="F-box_5"/>
    <property type="match status" value="1"/>
</dbReference>
<evidence type="ECO:0000313" key="4">
    <source>
        <dbReference type="EMBL" id="KAF3326478.1"/>
    </source>
</evidence>
<dbReference type="OrthoDB" id="550575at2759"/>
<keyword evidence="5" id="KW-1185">Reference proteome</keyword>
<evidence type="ECO:0000313" key="5">
    <source>
        <dbReference type="Proteomes" id="UP000623129"/>
    </source>
</evidence>
<gene>
    <name evidence="4" type="ORF">FCM35_KLT08108</name>
</gene>
<dbReference type="Pfam" id="PF18791">
    <property type="entry name" value="Transp_inhibit"/>
    <property type="match status" value="1"/>
</dbReference>
<dbReference type="CDD" id="cd22159">
    <property type="entry name" value="F-box_AtTIR1-like"/>
    <property type="match status" value="1"/>
</dbReference>
<accession>A0A833QP51</accession>
<feature type="domain" description="Transport inhibitor response 1" evidence="3">
    <location>
        <begin position="87"/>
        <end position="123"/>
    </location>
</feature>
<feature type="region of interest" description="Disordered" evidence="1">
    <location>
        <begin position="1"/>
        <end position="24"/>
    </location>
</feature>
<proteinExistence type="predicted"/>
<protein>
    <submittedName>
        <fullName evidence="4">Transport inhibitor response 1-like protein</fullName>
    </submittedName>
</protein>
<dbReference type="EMBL" id="SWLB01000018">
    <property type="protein sequence ID" value="KAF3326478.1"/>
    <property type="molecule type" value="Genomic_DNA"/>
</dbReference>
<name>A0A833QP51_9POAL</name>
<comment type="caution">
    <text evidence="4">The sequence shown here is derived from an EMBL/GenBank/DDBJ whole genome shotgun (WGS) entry which is preliminary data.</text>
</comment>
<dbReference type="InterPro" id="IPR041567">
    <property type="entry name" value="COI1_F-box"/>
</dbReference>
<evidence type="ECO:0000259" key="3">
    <source>
        <dbReference type="Pfam" id="PF18791"/>
    </source>
</evidence>
<dbReference type="InterPro" id="IPR041101">
    <property type="entry name" value="Transp_inhibit"/>
</dbReference>
<evidence type="ECO:0000256" key="1">
    <source>
        <dbReference type="SAM" id="MobiDB-lite"/>
    </source>
</evidence>
<organism evidence="4 5">
    <name type="scientific">Carex littledalei</name>
    <dbReference type="NCBI Taxonomy" id="544730"/>
    <lineage>
        <taxon>Eukaryota</taxon>
        <taxon>Viridiplantae</taxon>
        <taxon>Streptophyta</taxon>
        <taxon>Embryophyta</taxon>
        <taxon>Tracheophyta</taxon>
        <taxon>Spermatophyta</taxon>
        <taxon>Magnoliopsida</taxon>
        <taxon>Liliopsida</taxon>
        <taxon>Poales</taxon>
        <taxon>Cyperaceae</taxon>
        <taxon>Cyperoideae</taxon>
        <taxon>Cariceae</taxon>
        <taxon>Carex</taxon>
        <taxon>Carex subgen. Euthyceras</taxon>
    </lineage>
</organism>
<dbReference type="PANTHER" id="PTHR16134">
    <property type="entry name" value="F-BOX/TPR REPEAT PROTEIN POF3"/>
    <property type="match status" value="1"/>
</dbReference>
<dbReference type="PANTHER" id="PTHR16134:SF36">
    <property type="entry name" value="TRANSPORT INHIBITOR RESPONSE 1-LIKE PROTEIN"/>
    <property type="match status" value="1"/>
</dbReference>